<feature type="domain" description="Glycosyltransferase subfamily 4-like N-terminal" evidence="3">
    <location>
        <begin position="7"/>
        <end position="141"/>
    </location>
</feature>
<dbReference type="PANTHER" id="PTHR12526:SF638">
    <property type="entry name" value="SPORE COAT PROTEIN SA"/>
    <property type="match status" value="1"/>
</dbReference>
<dbReference type="EMBL" id="FLYE01000012">
    <property type="protein sequence ID" value="SCA56205.1"/>
    <property type="molecule type" value="Genomic_DNA"/>
</dbReference>
<proteinExistence type="predicted"/>
<reference evidence="4 5" key="1">
    <citation type="submission" date="2016-07" db="EMBL/GenBank/DDBJ databases">
        <authorList>
            <person name="Lefevre C.T."/>
        </authorList>
    </citation>
    <scope>NUCLEOTIDE SEQUENCE [LARGE SCALE GENOMIC DNA]</scope>
    <source>
        <strain evidence="4">PR1</strain>
    </source>
</reference>
<dbReference type="SUPFAM" id="SSF53756">
    <property type="entry name" value="UDP-Glycosyltransferase/glycogen phosphorylase"/>
    <property type="match status" value="1"/>
</dbReference>
<dbReference type="GO" id="GO:0016757">
    <property type="term" value="F:glycosyltransferase activity"/>
    <property type="evidence" value="ECO:0007669"/>
    <property type="project" value="InterPro"/>
</dbReference>
<dbReference type="PANTHER" id="PTHR12526">
    <property type="entry name" value="GLYCOSYLTRANSFERASE"/>
    <property type="match status" value="1"/>
</dbReference>
<dbReference type="Pfam" id="PF13477">
    <property type="entry name" value="Glyco_trans_4_2"/>
    <property type="match status" value="1"/>
</dbReference>
<dbReference type="InterPro" id="IPR001296">
    <property type="entry name" value="Glyco_trans_1"/>
</dbReference>
<evidence type="ECO:0000259" key="3">
    <source>
        <dbReference type="Pfam" id="PF13477"/>
    </source>
</evidence>
<evidence type="ECO:0000259" key="2">
    <source>
        <dbReference type="Pfam" id="PF00534"/>
    </source>
</evidence>
<dbReference type="OrthoDB" id="9790710at2"/>
<feature type="transmembrane region" description="Helical" evidence="1">
    <location>
        <begin position="87"/>
        <end position="105"/>
    </location>
</feature>
<gene>
    <name evidence="4" type="ORF">MTBPR1_20053</name>
</gene>
<accession>A0A1C3RG28</accession>
<protein>
    <submittedName>
        <fullName evidence="4">Group 1 glycosyl transferase</fullName>
    </submittedName>
</protein>
<evidence type="ECO:0000256" key="1">
    <source>
        <dbReference type="SAM" id="Phobius"/>
    </source>
</evidence>
<organism evidence="4 5">
    <name type="scientific">Candidatus Terasakiella magnetica</name>
    <dbReference type="NCBI Taxonomy" id="1867952"/>
    <lineage>
        <taxon>Bacteria</taxon>
        <taxon>Pseudomonadati</taxon>
        <taxon>Pseudomonadota</taxon>
        <taxon>Alphaproteobacteria</taxon>
        <taxon>Rhodospirillales</taxon>
        <taxon>Terasakiellaceae</taxon>
        <taxon>Terasakiella</taxon>
    </lineage>
</organism>
<keyword evidence="4" id="KW-0808">Transferase</keyword>
<dbReference type="CDD" id="cd03808">
    <property type="entry name" value="GT4_CapM-like"/>
    <property type="match status" value="1"/>
</dbReference>
<sequence>MTQPKALIVVSEDWYFLSHRLPLAQKLKSNGFDVRVICKITHDRKKIEGEGFSLIPLELDRENFTPLKALKTVLSLRNIYQKEQADLIIHVALLTSFLGTFASWFCKSTKILNMITGFGFLFISQSSKVRVIRNIIKTFFRLFSLSSNTHIIVQNQDDQKIMAALGFKVGKTLHLIKGSGVDAEKFHPAPQFPKRPVATFVGRLLWAKGVDEIVKAARLLKDKGRDYKIVLVGDIDPGNPQSATQEHLNNWKKEGIVEFWGAQSNITEIYQKSTIALLPSWREGLPKSLLEAAACGIPMIATDVPGCREIVKHNENGYLVGLKNPIDLANAIEKLMENPELCQKFGQAARRDIDAELNDQAILEKTALLIKNILKN</sequence>
<keyword evidence="5" id="KW-1185">Reference proteome</keyword>
<dbReference type="InterPro" id="IPR028098">
    <property type="entry name" value="Glyco_trans_4-like_N"/>
</dbReference>
<keyword evidence="1" id="KW-1133">Transmembrane helix</keyword>
<dbReference type="Gene3D" id="3.40.50.2000">
    <property type="entry name" value="Glycogen Phosphorylase B"/>
    <property type="match status" value="2"/>
</dbReference>
<evidence type="ECO:0000313" key="4">
    <source>
        <dbReference type="EMBL" id="SCA56205.1"/>
    </source>
</evidence>
<dbReference type="Pfam" id="PF00534">
    <property type="entry name" value="Glycos_transf_1"/>
    <property type="match status" value="1"/>
</dbReference>
<keyword evidence="1" id="KW-0472">Membrane</keyword>
<dbReference type="RefSeq" id="WP_069186885.1">
    <property type="nucleotide sequence ID" value="NZ_FLYE01000012.1"/>
</dbReference>
<dbReference type="Proteomes" id="UP000231658">
    <property type="component" value="Unassembled WGS sequence"/>
</dbReference>
<dbReference type="AlphaFoldDB" id="A0A1C3RG28"/>
<feature type="domain" description="Glycosyl transferase family 1" evidence="2">
    <location>
        <begin position="186"/>
        <end position="351"/>
    </location>
</feature>
<evidence type="ECO:0000313" key="5">
    <source>
        <dbReference type="Proteomes" id="UP000231658"/>
    </source>
</evidence>
<dbReference type="STRING" id="1867952.MTBPR1_20053"/>
<name>A0A1C3RG28_9PROT</name>
<keyword evidence="1" id="KW-0812">Transmembrane</keyword>